<sequence>MTRYRFDHWEDMSTVPTRTITVTADLTIRATYVAVKRSVRYESEPIAVGARIDTTYVSPGSVIEVEDGATIKIEVPETVEV</sequence>
<organism evidence="1">
    <name type="scientific">marine sediment metagenome</name>
    <dbReference type="NCBI Taxonomy" id="412755"/>
    <lineage>
        <taxon>unclassified sequences</taxon>
        <taxon>metagenomes</taxon>
        <taxon>ecological metagenomes</taxon>
    </lineage>
</organism>
<accession>X1MR42</accession>
<name>X1MR42_9ZZZZ</name>
<dbReference type="AlphaFoldDB" id="X1MR42"/>
<reference evidence="1" key="1">
    <citation type="journal article" date="2014" name="Front. Microbiol.">
        <title>High frequency of phylogenetically diverse reductive dehalogenase-homologous genes in deep subseafloor sedimentary metagenomes.</title>
        <authorList>
            <person name="Kawai M."/>
            <person name="Futagami T."/>
            <person name="Toyoda A."/>
            <person name="Takaki Y."/>
            <person name="Nishi S."/>
            <person name="Hori S."/>
            <person name="Arai W."/>
            <person name="Tsubouchi T."/>
            <person name="Morono Y."/>
            <person name="Uchiyama I."/>
            <person name="Ito T."/>
            <person name="Fujiyama A."/>
            <person name="Inagaki F."/>
            <person name="Takami H."/>
        </authorList>
    </citation>
    <scope>NUCLEOTIDE SEQUENCE</scope>
    <source>
        <strain evidence="1">Expedition CK06-06</strain>
    </source>
</reference>
<evidence type="ECO:0000313" key="1">
    <source>
        <dbReference type="EMBL" id="GAI08854.1"/>
    </source>
</evidence>
<protein>
    <submittedName>
        <fullName evidence="1">Uncharacterized protein</fullName>
    </submittedName>
</protein>
<comment type="caution">
    <text evidence="1">The sequence shown here is derived from an EMBL/GenBank/DDBJ whole genome shotgun (WGS) entry which is preliminary data.</text>
</comment>
<dbReference type="EMBL" id="BARV01008837">
    <property type="protein sequence ID" value="GAI08854.1"/>
    <property type="molecule type" value="Genomic_DNA"/>
</dbReference>
<gene>
    <name evidence="1" type="ORF">S06H3_17638</name>
</gene>
<proteinExistence type="predicted"/>